<dbReference type="SUPFAM" id="SSF82549">
    <property type="entry name" value="DAK1/DegV-like"/>
    <property type="match status" value="2"/>
</dbReference>
<dbReference type="UniPathway" id="UPA00617">
    <property type="reaction ID" value="UER00669"/>
</dbReference>
<dbReference type="OrthoDB" id="1724672at2759"/>
<dbReference type="GO" id="GO:0005829">
    <property type="term" value="C:cytosol"/>
    <property type="evidence" value="ECO:0007669"/>
    <property type="project" value="TreeGrafter"/>
</dbReference>
<protein>
    <recommendedName>
        <fullName evidence="16">DhaK domain-containing protein</fullName>
    </recommendedName>
</protein>
<dbReference type="GO" id="GO:0004371">
    <property type="term" value="F:glycerone kinase activity"/>
    <property type="evidence" value="ECO:0007669"/>
    <property type="project" value="UniProtKB-EC"/>
</dbReference>
<reference evidence="14 15" key="1">
    <citation type="journal article" date="2018" name="Evol. Lett.">
        <title>Horizontal gene cluster transfer increased hallucinogenic mushroom diversity.</title>
        <authorList>
            <person name="Reynolds H.T."/>
            <person name="Vijayakumar V."/>
            <person name="Gluck-Thaler E."/>
            <person name="Korotkin H.B."/>
            <person name="Matheny P.B."/>
            <person name="Slot J.C."/>
        </authorList>
    </citation>
    <scope>NUCLEOTIDE SEQUENCE [LARGE SCALE GENOMIC DNA]</scope>
    <source>
        <strain evidence="14 15">SRW20</strain>
    </source>
</reference>
<evidence type="ECO:0000256" key="5">
    <source>
        <dbReference type="ARBA" id="ARBA00022741"/>
    </source>
</evidence>
<dbReference type="Gene3D" id="3.30.1180.20">
    <property type="entry name" value="Dihydroxyacetone kinase, domain 2"/>
    <property type="match status" value="1"/>
</dbReference>
<name>A0A409VV66_9AGAR</name>
<evidence type="ECO:0008006" key="16">
    <source>
        <dbReference type="Google" id="ProtNLM"/>
    </source>
</evidence>
<evidence type="ECO:0000259" key="13">
    <source>
        <dbReference type="PROSITE" id="PS51481"/>
    </source>
</evidence>
<comment type="function">
    <text evidence="1">Catalyzes both the phosphorylation of dihydroxyacetone and of glyceraldehyde.</text>
</comment>
<feature type="region of interest" description="Disordered" evidence="11">
    <location>
        <begin position="511"/>
        <end position="569"/>
    </location>
</feature>
<keyword evidence="4" id="KW-0808">Transferase</keyword>
<comment type="catalytic activity">
    <reaction evidence="10">
        <text>dihydroxyacetone + ATP = dihydroxyacetone phosphate + ADP + H(+)</text>
        <dbReference type="Rhea" id="RHEA:15773"/>
        <dbReference type="ChEBI" id="CHEBI:15378"/>
        <dbReference type="ChEBI" id="CHEBI:16016"/>
        <dbReference type="ChEBI" id="CHEBI:30616"/>
        <dbReference type="ChEBI" id="CHEBI:57642"/>
        <dbReference type="ChEBI" id="CHEBI:456216"/>
        <dbReference type="EC" id="2.7.1.29"/>
    </reaction>
</comment>
<dbReference type="PANTHER" id="PTHR28629">
    <property type="entry name" value="TRIOKINASE/FMN CYCLASE"/>
    <property type="match status" value="1"/>
</dbReference>
<comment type="caution">
    <text evidence="14">The sequence shown here is derived from an EMBL/GenBank/DDBJ whole genome shotgun (WGS) entry which is preliminary data.</text>
</comment>
<proteinExistence type="inferred from homology"/>
<evidence type="ECO:0000256" key="2">
    <source>
        <dbReference type="ARBA" id="ARBA00004778"/>
    </source>
</evidence>
<keyword evidence="15" id="KW-1185">Reference proteome</keyword>
<keyword evidence="6" id="KW-0418">Kinase</keyword>
<evidence type="ECO:0000256" key="8">
    <source>
        <dbReference type="ARBA" id="ARBA00022840"/>
    </source>
</evidence>
<dbReference type="InParanoid" id="A0A409VV66"/>
<keyword evidence="8" id="KW-0067">ATP-binding</keyword>
<feature type="region of interest" description="Disordered" evidence="11">
    <location>
        <begin position="48"/>
        <end position="87"/>
    </location>
</feature>
<dbReference type="InterPro" id="IPR004007">
    <property type="entry name" value="DhaL_dom"/>
</dbReference>
<feature type="region of interest" description="Disordered" evidence="11">
    <location>
        <begin position="454"/>
        <end position="481"/>
    </location>
</feature>
<feature type="compositionally biased region" description="Low complexity" evidence="11">
    <location>
        <begin position="454"/>
        <end position="468"/>
    </location>
</feature>
<keyword evidence="7" id="KW-0319">Glycerol metabolism</keyword>
<comment type="similarity">
    <text evidence="3">Belongs to the dihydroxyacetone kinase (DAK) family.</text>
</comment>
<comment type="pathway">
    <text evidence="2">Polyol metabolism; glycerol fermentation; glycerone phosphate from glycerol (oxidative route): step 2/2.</text>
</comment>
<evidence type="ECO:0000256" key="6">
    <source>
        <dbReference type="ARBA" id="ARBA00022777"/>
    </source>
</evidence>
<evidence type="ECO:0000259" key="12">
    <source>
        <dbReference type="PROSITE" id="PS51480"/>
    </source>
</evidence>
<feature type="compositionally biased region" description="Basic and acidic residues" evidence="11">
    <location>
        <begin position="146"/>
        <end position="159"/>
    </location>
</feature>
<dbReference type="GO" id="GO:0019588">
    <property type="term" value="P:anaerobic glycerol catabolic process"/>
    <property type="evidence" value="ECO:0007669"/>
    <property type="project" value="UniProtKB-UniPathway"/>
</dbReference>
<dbReference type="InterPro" id="IPR050861">
    <property type="entry name" value="Dihydroxyacetone_Kinase"/>
</dbReference>
<evidence type="ECO:0000256" key="10">
    <source>
        <dbReference type="ARBA" id="ARBA00048898"/>
    </source>
</evidence>
<comment type="catalytic activity">
    <reaction evidence="9">
        <text>D-glyceraldehyde + ATP = D-glyceraldehyde 3-phosphate + ADP + H(+)</text>
        <dbReference type="Rhea" id="RHEA:13941"/>
        <dbReference type="ChEBI" id="CHEBI:15378"/>
        <dbReference type="ChEBI" id="CHEBI:17378"/>
        <dbReference type="ChEBI" id="CHEBI:30616"/>
        <dbReference type="ChEBI" id="CHEBI:59776"/>
        <dbReference type="ChEBI" id="CHEBI:456216"/>
        <dbReference type="EC" id="2.7.1.28"/>
    </reaction>
</comment>
<feature type="compositionally biased region" description="Low complexity" evidence="11">
    <location>
        <begin position="48"/>
        <end position="60"/>
    </location>
</feature>
<keyword evidence="5" id="KW-0547">Nucleotide-binding</keyword>
<dbReference type="PROSITE" id="PS51481">
    <property type="entry name" value="DHAK"/>
    <property type="match status" value="1"/>
</dbReference>
<dbReference type="InterPro" id="IPR036117">
    <property type="entry name" value="DhaL_dom_sf"/>
</dbReference>
<dbReference type="PROSITE" id="PS51480">
    <property type="entry name" value="DHAL"/>
    <property type="match status" value="1"/>
</dbReference>
<dbReference type="Gene3D" id="3.40.50.10440">
    <property type="entry name" value="Dihydroxyacetone kinase, domain 1"/>
    <property type="match status" value="1"/>
</dbReference>
<evidence type="ECO:0000256" key="7">
    <source>
        <dbReference type="ARBA" id="ARBA00022798"/>
    </source>
</evidence>
<feature type="compositionally biased region" description="Low complexity" evidence="11">
    <location>
        <begin position="552"/>
        <end position="569"/>
    </location>
</feature>
<dbReference type="EMBL" id="NHYE01005551">
    <property type="protein sequence ID" value="PPQ70154.1"/>
    <property type="molecule type" value="Genomic_DNA"/>
</dbReference>
<evidence type="ECO:0000256" key="4">
    <source>
        <dbReference type="ARBA" id="ARBA00022679"/>
    </source>
</evidence>
<dbReference type="InterPro" id="IPR004006">
    <property type="entry name" value="DhaK_dom"/>
</dbReference>
<feature type="domain" description="DhaK" evidence="13">
    <location>
        <begin position="9"/>
        <end position="504"/>
    </location>
</feature>
<dbReference type="SUPFAM" id="SSF101473">
    <property type="entry name" value="DhaL-like"/>
    <property type="match status" value="1"/>
</dbReference>
<evidence type="ECO:0000313" key="15">
    <source>
        <dbReference type="Proteomes" id="UP000284706"/>
    </source>
</evidence>
<dbReference type="Proteomes" id="UP000284706">
    <property type="component" value="Unassembled WGS sequence"/>
</dbReference>
<dbReference type="PANTHER" id="PTHR28629:SF4">
    <property type="entry name" value="TRIOKINASE_FMN CYCLASE"/>
    <property type="match status" value="1"/>
</dbReference>
<dbReference type="STRING" id="231916.A0A409VV66"/>
<evidence type="ECO:0000256" key="11">
    <source>
        <dbReference type="SAM" id="MobiDB-lite"/>
    </source>
</evidence>
<feature type="compositionally biased region" description="Low complexity" evidence="11">
    <location>
        <begin position="128"/>
        <end position="137"/>
    </location>
</feature>
<dbReference type="Gene3D" id="1.25.40.340">
    <property type="match status" value="1"/>
</dbReference>
<evidence type="ECO:0000313" key="14">
    <source>
        <dbReference type="EMBL" id="PPQ70154.1"/>
    </source>
</evidence>
<accession>A0A409VV66</accession>
<evidence type="ECO:0000256" key="1">
    <source>
        <dbReference type="ARBA" id="ARBA00003264"/>
    </source>
</evidence>
<evidence type="ECO:0000256" key="9">
    <source>
        <dbReference type="ARBA" id="ARBA00047974"/>
    </source>
</evidence>
<dbReference type="GO" id="GO:0005524">
    <property type="term" value="F:ATP binding"/>
    <property type="evidence" value="ECO:0007669"/>
    <property type="project" value="UniProtKB-KW"/>
</dbReference>
<feature type="non-terminal residue" evidence="14">
    <location>
        <position position="647"/>
    </location>
</feature>
<dbReference type="GO" id="GO:0050354">
    <property type="term" value="F:triokinase activity"/>
    <property type="evidence" value="ECO:0007669"/>
    <property type="project" value="UniProtKB-EC"/>
</dbReference>
<sequence length="647" mass="66063">MSTKHLYASSDGLVLKSLRGAVALNPSLGLHEPSKTVFVLPSSTPTSASSASASSSFSTTPPTPSKPTPRRTAVISGGGSGHEPAHAGYTGRGMLAASVAGDIFASPSAKQVLCAVELAAFGGCTGAVSGSSSSSSSGAGGSAEGSVKREEQEQEQEPRDVLAIINNYTGDILNFGLAIEKARLLHPRLNIASVVVADDVALLRQTKESNSLVGPRGLGANVLVCKILGALAEYGPGPSYTSSSSTTSASTSGGSGARASLALLKAYGDAVTANLYSLGVGLDHCHVPGHGRPASSTAGGTDNARLRGGECEVGLGLHNEPGVQRRPIGSAEGLLEDMVRMLLDAQIVRSGAGMLRKGGGNGNREGDGEEEGCVLFVNNLGGMSQLEMGAVVHDVLEILGSHRPFPSLAKERIHPRRVYSSSYMTSLNAPGFSLSLLDAAGIRMSLDTLQSNITSTTATTPTSSSTTAQGSDSDSDPEQEQLKEDLAKIDLYSLLDAPTDATAWVGARRWDSVDPSDSAGERRRKGQEAAVGILASSRTSTSGAVPGGGGPAPQASTAPPSSSSASTPTLSGVVDAAIRGACTHVLNVRDELTEYDTLVGDGDCGDTFAAGANGLLQALDNHTLTTQNVELSKVVSQVADVLLEDRM</sequence>
<dbReference type="Pfam" id="PF02733">
    <property type="entry name" value="Dak1"/>
    <property type="match status" value="3"/>
</dbReference>
<feature type="domain" description="DhaL" evidence="12">
    <location>
        <begin position="572"/>
        <end position="647"/>
    </location>
</feature>
<gene>
    <name evidence="14" type="ORF">CVT26_014447</name>
</gene>
<feature type="region of interest" description="Disordered" evidence="11">
    <location>
        <begin position="128"/>
        <end position="159"/>
    </location>
</feature>
<dbReference type="AlphaFoldDB" id="A0A409VV66"/>
<evidence type="ECO:0000256" key="3">
    <source>
        <dbReference type="ARBA" id="ARBA00008757"/>
    </source>
</evidence>
<organism evidence="14 15">
    <name type="scientific">Gymnopilus dilepis</name>
    <dbReference type="NCBI Taxonomy" id="231916"/>
    <lineage>
        <taxon>Eukaryota</taxon>
        <taxon>Fungi</taxon>
        <taxon>Dikarya</taxon>
        <taxon>Basidiomycota</taxon>
        <taxon>Agaricomycotina</taxon>
        <taxon>Agaricomycetes</taxon>
        <taxon>Agaricomycetidae</taxon>
        <taxon>Agaricales</taxon>
        <taxon>Agaricineae</taxon>
        <taxon>Hymenogastraceae</taxon>
        <taxon>Gymnopilus</taxon>
    </lineage>
</organism>